<evidence type="ECO:0000256" key="3">
    <source>
        <dbReference type="ARBA" id="ARBA00023237"/>
    </source>
</evidence>
<dbReference type="GO" id="GO:0098046">
    <property type="term" value="C:type V protein secretion system complex"/>
    <property type="evidence" value="ECO:0007669"/>
    <property type="project" value="TreeGrafter"/>
</dbReference>
<keyword evidence="8" id="KW-1185">Reference proteome</keyword>
<evidence type="ECO:0000256" key="4">
    <source>
        <dbReference type="SAM" id="SignalP"/>
    </source>
</evidence>
<dbReference type="AlphaFoldDB" id="I0HLY2"/>
<feature type="domain" description="Haemolysin activator HlyB C-terminal" evidence="5">
    <location>
        <begin position="211"/>
        <end position="519"/>
    </location>
</feature>
<dbReference type="EMBL" id="AP012320">
    <property type="protein sequence ID" value="BAL94019.1"/>
    <property type="molecule type" value="Genomic_DNA"/>
</dbReference>
<reference evidence="7 8" key="1">
    <citation type="journal article" date="2012" name="J. Bacteriol.">
        <title>Complete genome sequence of phototrophic betaproteobacterium Rubrivivax gelatinosus IL144.</title>
        <authorList>
            <person name="Nagashima S."/>
            <person name="Kamimura A."/>
            <person name="Shimizu T."/>
            <person name="Nakamura-isaki S."/>
            <person name="Aono E."/>
            <person name="Sakamoto K."/>
            <person name="Ichikawa N."/>
            <person name="Nakazawa H."/>
            <person name="Sekine M."/>
            <person name="Yamazaki S."/>
            <person name="Fujita N."/>
            <person name="Shimada K."/>
            <person name="Hanada S."/>
            <person name="Nagashima K.V.P."/>
        </authorList>
    </citation>
    <scope>NUCLEOTIDE SEQUENCE [LARGE SCALE GENOMIC DNA]</scope>
    <source>
        <strain evidence="8">NBRC 100245 / IL144</strain>
    </source>
</reference>
<dbReference type="GO" id="GO:0046819">
    <property type="term" value="P:protein secretion by the type V secretion system"/>
    <property type="evidence" value="ECO:0007669"/>
    <property type="project" value="TreeGrafter"/>
</dbReference>
<dbReference type="PATRIC" id="fig|983917.3.peg.661"/>
<evidence type="ECO:0000259" key="5">
    <source>
        <dbReference type="Pfam" id="PF03865"/>
    </source>
</evidence>
<dbReference type="KEGG" id="rge:RGE_06740"/>
<dbReference type="Gene3D" id="3.10.20.310">
    <property type="entry name" value="membrane protein fhac"/>
    <property type="match status" value="1"/>
</dbReference>
<dbReference type="GO" id="GO:0008320">
    <property type="term" value="F:protein transmembrane transporter activity"/>
    <property type="evidence" value="ECO:0007669"/>
    <property type="project" value="TreeGrafter"/>
</dbReference>
<keyword evidence="3" id="KW-0998">Cell outer membrane</keyword>
<proteinExistence type="predicted"/>
<dbReference type="Pfam" id="PF03865">
    <property type="entry name" value="ShlB"/>
    <property type="match status" value="1"/>
</dbReference>
<accession>I0HLY2</accession>
<evidence type="ECO:0000313" key="7">
    <source>
        <dbReference type="EMBL" id="BAL94019.1"/>
    </source>
</evidence>
<protein>
    <submittedName>
        <fullName evidence="7">Polypeptide-transport-associated domain protein, ShlB-type</fullName>
    </submittedName>
</protein>
<name>I0HLY2_RUBGI</name>
<dbReference type="Gene3D" id="2.40.160.50">
    <property type="entry name" value="membrane protein fhac: a member of the omp85/tpsb transporter family"/>
    <property type="match status" value="1"/>
</dbReference>
<dbReference type="InterPro" id="IPR051544">
    <property type="entry name" value="TPS_OM_transporter"/>
</dbReference>
<evidence type="ECO:0000259" key="6">
    <source>
        <dbReference type="Pfam" id="PF08479"/>
    </source>
</evidence>
<keyword evidence="4" id="KW-0732">Signal</keyword>
<sequence>MRIGTSRRASVAGPWCSFLFLQALGATPALAAPPDAGSLLQDLRPAPAAARPGNAGLPTIAEPAARQRDAGPAIAVGAIRITGASALPLPELQALVADAAGRTLTLAELDELARRITRRYREAGYLLARAYLPAQEIRDGVVEIAVLEGRLGALNVHNRSGLDDDLVAARLADLRPGEALAGPRLERDLLLLSDLPGVELRSTLRPGASVGTTDLDVQLEAGRRWATDLLLDNQGNRYTGEWRAGANVSGGNLAGLGDTLALQTVVSSGLRHGRVAWQLPVGAAGTQLGAAWSGMRYRLGDDFSPLDAHGTAVIGSAYLLHPLLRSRRADLGLQAMVEHKRLHDDLDAADTRSRKSIDLLTLGASGQRQDDWLGGGRSQGSASLAVGHLGLDAAAEAGDAAGHRTAGRFVRLNLAAARTQALGAATSLRADLRAQAANGNLDSAEKMSLGGAQAVRAYPQGEASADDAWLATLELRRVLWAGWQASVFYDLAHGRTQHDPIAADGDNSRRLAGGGLGLAGSVGDFSVQFSIAWRDGSAPTSDTDRHPRAWMQAVQRF</sequence>
<evidence type="ECO:0000256" key="2">
    <source>
        <dbReference type="ARBA" id="ARBA00022692"/>
    </source>
</evidence>
<keyword evidence="1" id="KW-1134">Transmembrane beta strand</keyword>
<dbReference type="STRING" id="983917.RGE_06740"/>
<dbReference type="Proteomes" id="UP000007883">
    <property type="component" value="Chromosome"/>
</dbReference>
<feature type="chain" id="PRO_5003629011" evidence="4">
    <location>
        <begin position="32"/>
        <end position="557"/>
    </location>
</feature>
<dbReference type="InterPro" id="IPR013686">
    <property type="entry name" value="Polypept-transport_assoc_ShlB"/>
</dbReference>
<evidence type="ECO:0000256" key="1">
    <source>
        <dbReference type="ARBA" id="ARBA00022452"/>
    </source>
</evidence>
<dbReference type="HOGENOM" id="CLU_021521_2_2_4"/>
<feature type="domain" description="Polypeptide-transport-associated ShlB-type" evidence="6">
    <location>
        <begin position="77"/>
        <end position="149"/>
    </location>
</feature>
<feature type="signal peptide" evidence="4">
    <location>
        <begin position="1"/>
        <end position="31"/>
    </location>
</feature>
<evidence type="ECO:0000313" key="8">
    <source>
        <dbReference type="Proteomes" id="UP000007883"/>
    </source>
</evidence>
<dbReference type="eggNOG" id="COG2831">
    <property type="taxonomic scope" value="Bacteria"/>
</dbReference>
<organism evidence="7 8">
    <name type="scientific">Rubrivivax gelatinosus (strain NBRC 100245 / IL144)</name>
    <dbReference type="NCBI Taxonomy" id="983917"/>
    <lineage>
        <taxon>Bacteria</taxon>
        <taxon>Pseudomonadati</taxon>
        <taxon>Pseudomonadota</taxon>
        <taxon>Betaproteobacteria</taxon>
        <taxon>Burkholderiales</taxon>
        <taxon>Sphaerotilaceae</taxon>
        <taxon>Rubrivivax</taxon>
    </lineage>
</organism>
<gene>
    <name evidence="7" type="ordered locus">RGE_06740</name>
</gene>
<dbReference type="Pfam" id="PF08479">
    <property type="entry name" value="POTRA_2"/>
    <property type="match status" value="1"/>
</dbReference>
<keyword evidence="2" id="KW-0812">Transmembrane</keyword>
<dbReference type="PANTHER" id="PTHR34597:SF1">
    <property type="entry name" value="HEME_HEMOPEXIN TRANSPORTER PROTEIN HUXB"/>
    <property type="match status" value="1"/>
</dbReference>
<dbReference type="PANTHER" id="PTHR34597">
    <property type="entry name" value="SLR1661 PROTEIN"/>
    <property type="match status" value="1"/>
</dbReference>
<keyword evidence="1" id="KW-0472">Membrane</keyword>
<dbReference type="RefSeq" id="WP_014426895.1">
    <property type="nucleotide sequence ID" value="NC_017075.1"/>
</dbReference>
<dbReference type="InterPro" id="IPR005565">
    <property type="entry name" value="Hemolysn_activator_HlyB_C"/>
</dbReference>